<sequence>MRMSQSISRRRLLAGATAVAAAAVTTDVFAAGRAPAAPTTYQPTWDSVNRHPAAPEWFRDAKFGIYFHWGVFSVPAYDSEWYPRNMYVPDSKANKHHLATYGDPSVWPFHNFIDGADDLAGNHREFAPRLKSEGGAFDPDEWAQLFVDAGARFAGPVAEHHDGYSMWDSKVNEWNSVRRGPGLDLLKLFADAVRAKRLKLLVAMHHAYNHTGYFEYVPEQADESLKKLYGQLTAERENQLWYDKLKEVVDRAEPDILWQDWRLDHVDEQQRLNFLAYYYNQAERWGREVVATYKDGFNSHGQVFDYERGGPADLTAPYWLTDDSISSSSWCYTEGIGYYSLAQMLHSFIDRVSKNGNVLLNIAPTADGTIPQGQRDILLGIGDYLKRFGESIYGTRAWTAYGEGPTKMGGGSFTRPTAGTAQDIRFTRNKANTVLYATVLGWPGSSLTIETLASDRIDLGSLSSVQLLDATAGTYVDLPAPARNTSGLTVALPSTAPFDAPAYVLKLRFSGRIPTLRPLTGAVAFKGTGYDGDSAVLPLGGYTAEQLTLAGLPPRTLSSLRLAPGYELVGYSGDDFTGTSWTFTADSAAVRKRITSLKVVFNPSAHFRITNVTNGLALDSGGDVPSGSDLKQWAWDASPNLQWQAVDLGNGYYKLVNRTNGMVADGRGATTDGATARQADWNGGTDQQWLITHRGDGRYSIANRTTGLVLDGGGKVSSGSVTKQWTWGTSTNLLWTFGLTAA</sequence>
<feature type="domain" description="Ricin B lectin" evidence="9">
    <location>
        <begin position="649"/>
        <end position="725"/>
    </location>
</feature>
<dbReference type="PROSITE" id="PS51318">
    <property type="entry name" value="TAT"/>
    <property type="match status" value="1"/>
</dbReference>
<evidence type="ECO:0000256" key="6">
    <source>
        <dbReference type="ARBA" id="ARBA00023295"/>
    </source>
</evidence>
<proteinExistence type="inferred from homology"/>
<keyword evidence="12" id="KW-1185">Reference proteome</keyword>
<evidence type="ECO:0000313" key="12">
    <source>
        <dbReference type="Proteomes" id="UP001499984"/>
    </source>
</evidence>
<dbReference type="Gene3D" id="3.20.20.80">
    <property type="entry name" value="Glycosidases"/>
    <property type="match status" value="1"/>
</dbReference>
<dbReference type="Pfam" id="PF01120">
    <property type="entry name" value="Alpha_L_fucos"/>
    <property type="match status" value="1"/>
</dbReference>
<comment type="similarity">
    <text evidence="2">Belongs to the glycosyl hydrolase 29 family.</text>
</comment>
<comment type="caution">
    <text evidence="11">The sequence shown here is derived from an EMBL/GenBank/DDBJ whole genome shotgun (WGS) entry which is preliminary data.</text>
</comment>
<dbReference type="SUPFAM" id="SSF49695">
    <property type="entry name" value="gamma-Crystallin-like"/>
    <property type="match status" value="1"/>
</dbReference>
<organism evidence="11 12">
    <name type="scientific">Streptomyces shaanxiensis</name>
    <dbReference type="NCBI Taxonomy" id="653357"/>
    <lineage>
        <taxon>Bacteria</taxon>
        <taxon>Bacillati</taxon>
        <taxon>Actinomycetota</taxon>
        <taxon>Actinomycetes</taxon>
        <taxon>Kitasatosporales</taxon>
        <taxon>Streptomycetaceae</taxon>
        <taxon>Streptomyces</taxon>
    </lineage>
</organism>
<dbReference type="InterPro" id="IPR017853">
    <property type="entry name" value="GH"/>
</dbReference>
<dbReference type="SUPFAM" id="SSF50370">
    <property type="entry name" value="Ricin B-like lectins"/>
    <property type="match status" value="1"/>
</dbReference>
<keyword evidence="5" id="KW-0378">Hydrolase</keyword>
<evidence type="ECO:0000259" key="8">
    <source>
        <dbReference type="Pfam" id="PF01120"/>
    </source>
</evidence>
<evidence type="ECO:0000256" key="4">
    <source>
        <dbReference type="ARBA" id="ARBA00022729"/>
    </source>
</evidence>
<evidence type="ECO:0000313" key="11">
    <source>
        <dbReference type="EMBL" id="GAA4057930.1"/>
    </source>
</evidence>
<evidence type="ECO:0000256" key="3">
    <source>
        <dbReference type="ARBA" id="ARBA00012662"/>
    </source>
</evidence>
<dbReference type="PANTHER" id="PTHR10030:SF37">
    <property type="entry name" value="ALPHA-L-FUCOSIDASE-RELATED"/>
    <property type="match status" value="1"/>
</dbReference>
<dbReference type="Pfam" id="PF14200">
    <property type="entry name" value="RicinB_lectin_2"/>
    <property type="match status" value="1"/>
</dbReference>
<accession>A0ABP7V270</accession>
<dbReference type="InterPro" id="IPR035992">
    <property type="entry name" value="Ricin_B-like_lectins"/>
</dbReference>
<feature type="signal peptide" evidence="7">
    <location>
        <begin position="1"/>
        <end position="30"/>
    </location>
</feature>
<evidence type="ECO:0000259" key="9">
    <source>
        <dbReference type="Pfam" id="PF14200"/>
    </source>
</evidence>
<evidence type="ECO:0000256" key="7">
    <source>
        <dbReference type="SAM" id="SignalP"/>
    </source>
</evidence>
<comment type="function">
    <text evidence="1">Alpha-L-fucosidase is responsible for hydrolyzing the alpha-1,6-linked fucose joined to the reducing-end N-acetylglucosamine of the carbohydrate moieties of glycoproteins.</text>
</comment>
<dbReference type="EMBL" id="BAAAZY010000010">
    <property type="protein sequence ID" value="GAA4057930.1"/>
    <property type="molecule type" value="Genomic_DNA"/>
</dbReference>
<dbReference type="PRINTS" id="PR00741">
    <property type="entry name" value="GLHYDRLASE29"/>
</dbReference>
<dbReference type="Gene3D" id="2.60.20.10">
    <property type="entry name" value="Crystallins"/>
    <property type="match status" value="1"/>
</dbReference>
<dbReference type="InterPro" id="IPR000933">
    <property type="entry name" value="Glyco_hydro_29"/>
</dbReference>
<gene>
    <name evidence="11" type="ORF">GCM10022233_33070</name>
</gene>
<dbReference type="InterPro" id="IPR006311">
    <property type="entry name" value="TAT_signal"/>
</dbReference>
<protein>
    <recommendedName>
        <fullName evidence="3">alpha-L-fucosidase</fullName>
        <ecNumber evidence="3">3.2.1.51</ecNumber>
    </recommendedName>
</protein>
<dbReference type="Proteomes" id="UP001499984">
    <property type="component" value="Unassembled WGS sequence"/>
</dbReference>
<feature type="domain" description="Glycoside hydrolase family 29 N-terminal" evidence="8">
    <location>
        <begin position="34"/>
        <end position="390"/>
    </location>
</feature>
<dbReference type="InterPro" id="IPR057739">
    <property type="entry name" value="Glyco_hydro_29_N"/>
</dbReference>
<name>A0ABP7V270_9ACTN</name>
<dbReference type="Gene3D" id="2.80.10.50">
    <property type="match status" value="1"/>
</dbReference>
<keyword evidence="6" id="KW-0326">Glycosidase</keyword>
<feature type="chain" id="PRO_5045282169" description="alpha-L-fucosidase" evidence="7">
    <location>
        <begin position="31"/>
        <end position="742"/>
    </location>
</feature>
<dbReference type="SMART" id="SM00812">
    <property type="entry name" value="Alpha_L_fucos"/>
    <property type="match status" value="1"/>
</dbReference>
<dbReference type="Gene3D" id="2.60.40.1180">
    <property type="entry name" value="Golgi alpha-mannosidase II"/>
    <property type="match status" value="1"/>
</dbReference>
<dbReference type="InterPro" id="IPR031919">
    <property type="entry name" value="Fucosidase_C"/>
</dbReference>
<evidence type="ECO:0000259" key="10">
    <source>
        <dbReference type="Pfam" id="PF16757"/>
    </source>
</evidence>
<feature type="domain" description="Alpha-L-fucosidase C-terminal" evidence="10">
    <location>
        <begin position="421"/>
        <end position="507"/>
    </location>
</feature>
<dbReference type="CDD" id="cd00161">
    <property type="entry name" value="beta-trefoil_Ricin-like"/>
    <property type="match status" value="1"/>
</dbReference>
<evidence type="ECO:0000256" key="5">
    <source>
        <dbReference type="ARBA" id="ARBA00022801"/>
    </source>
</evidence>
<dbReference type="InterPro" id="IPR013780">
    <property type="entry name" value="Glyco_hydro_b"/>
</dbReference>
<dbReference type="InterPro" id="IPR011024">
    <property type="entry name" value="G_crystallin-like"/>
</dbReference>
<keyword evidence="4 7" id="KW-0732">Signal</keyword>
<evidence type="ECO:0000256" key="1">
    <source>
        <dbReference type="ARBA" id="ARBA00004071"/>
    </source>
</evidence>
<dbReference type="SUPFAM" id="SSF51445">
    <property type="entry name" value="(Trans)glycosidases"/>
    <property type="match status" value="1"/>
</dbReference>
<dbReference type="PANTHER" id="PTHR10030">
    <property type="entry name" value="ALPHA-L-FUCOSIDASE"/>
    <property type="match status" value="1"/>
</dbReference>
<dbReference type="InterPro" id="IPR000772">
    <property type="entry name" value="Ricin_B_lectin"/>
</dbReference>
<reference evidence="12" key="1">
    <citation type="journal article" date="2019" name="Int. J. Syst. Evol. Microbiol.">
        <title>The Global Catalogue of Microorganisms (GCM) 10K type strain sequencing project: providing services to taxonomists for standard genome sequencing and annotation.</title>
        <authorList>
            <consortium name="The Broad Institute Genomics Platform"/>
            <consortium name="The Broad Institute Genome Sequencing Center for Infectious Disease"/>
            <person name="Wu L."/>
            <person name="Ma J."/>
        </authorList>
    </citation>
    <scope>NUCLEOTIDE SEQUENCE [LARGE SCALE GENOMIC DNA]</scope>
    <source>
        <strain evidence="12">JCM 16925</strain>
    </source>
</reference>
<evidence type="ECO:0000256" key="2">
    <source>
        <dbReference type="ARBA" id="ARBA00007951"/>
    </source>
</evidence>
<dbReference type="EC" id="3.2.1.51" evidence="3"/>
<dbReference type="InterPro" id="IPR016286">
    <property type="entry name" value="FUC_metazoa-typ"/>
</dbReference>
<dbReference type="Pfam" id="PF16757">
    <property type="entry name" value="Fucosidase_C"/>
    <property type="match status" value="1"/>
</dbReference>